<keyword evidence="3" id="KW-1185">Reference proteome</keyword>
<evidence type="ECO:0000256" key="1">
    <source>
        <dbReference type="SAM" id="SignalP"/>
    </source>
</evidence>
<evidence type="ECO:0000313" key="2">
    <source>
        <dbReference type="EMBL" id="KAF0893182.1"/>
    </source>
</evidence>
<name>A0A6G1BZ55_9ORYZ</name>
<protein>
    <recommendedName>
        <fullName evidence="4">Secreted protein</fullName>
    </recommendedName>
</protein>
<gene>
    <name evidence="2" type="ORF">E2562_023205</name>
</gene>
<accession>A0A6G1BZ55</accession>
<dbReference type="EMBL" id="SPHZ02000011">
    <property type="protein sequence ID" value="KAF0893182.1"/>
    <property type="molecule type" value="Genomic_DNA"/>
</dbReference>
<feature type="chain" id="PRO_5026067748" description="Secreted protein" evidence="1">
    <location>
        <begin position="31"/>
        <end position="113"/>
    </location>
</feature>
<organism evidence="2 3">
    <name type="scientific">Oryza meyeriana var. granulata</name>
    <dbReference type="NCBI Taxonomy" id="110450"/>
    <lineage>
        <taxon>Eukaryota</taxon>
        <taxon>Viridiplantae</taxon>
        <taxon>Streptophyta</taxon>
        <taxon>Embryophyta</taxon>
        <taxon>Tracheophyta</taxon>
        <taxon>Spermatophyta</taxon>
        <taxon>Magnoliopsida</taxon>
        <taxon>Liliopsida</taxon>
        <taxon>Poales</taxon>
        <taxon>Poaceae</taxon>
        <taxon>BOP clade</taxon>
        <taxon>Oryzoideae</taxon>
        <taxon>Oryzeae</taxon>
        <taxon>Oryzinae</taxon>
        <taxon>Oryza</taxon>
        <taxon>Oryza meyeriana</taxon>
    </lineage>
</organism>
<keyword evidence="1" id="KW-0732">Signal</keyword>
<evidence type="ECO:0000313" key="3">
    <source>
        <dbReference type="Proteomes" id="UP000479710"/>
    </source>
</evidence>
<proteinExistence type="predicted"/>
<evidence type="ECO:0008006" key="4">
    <source>
        <dbReference type="Google" id="ProtNLM"/>
    </source>
</evidence>
<sequence>MGHNAARQLSLHMSLLLVFHPCFLLPLSGANAVVASVRKINLTEMCSASRPVFAFSASALKAEAVAQHHHRLRIALNATAVHVGKAPEALIGAGLRDDAILRRRLLTACHRRT</sequence>
<dbReference type="Proteomes" id="UP000479710">
    <property type="component" value="Unassembled WGS sequence"/>
</dbReference>
<dbReference type="AlphaFoldDB" id="A0A6G1BZ55"/>
<comment type="caution">
    <text evidence="2">The sequence shown here is derived from an EMBL/GenBank/DDBJ whole genome shotgun (WGS) entry which is preliminary data.</text>
</comment>
<reference evidence="2 3" key="1">
    <citation type="submission" date="2019-11" db="EMBL/GenBank/DDBJ databases">
        <title>Whole genome sequence of Oryza granulata.</title>
        <authorList>
            <person name="Li W."/>
        </authorList>
    </citation>
    <scope>NUCLEOTIDE SEQUENCE [LARGE SCALE GENOMIC DNA]</scope>
    <source>
        <strain evidence="3">cv. Menghai</strain>
        <tissue evidence="2">Leaf</tissue>
    </source>
</reference>
<feature type="signal peptide" evidence="1">
    <location>
        <begin position="1"/>
        <end position="30"/>
    </location>
</feature>